<dbReference type="Proteomes" id="UP000230903">
    <property type="component" value="Unassembled WGS sequence"/>
</dbReference>
<feature type="transmembrane region" description="Helical" evidence="5">
    <location>
        <begin position="463"/>
        <end position="479"/>
    </location>
</feature>
<dbReference type="Pfam" id="PF04932">
    <property type="entry name" value="Wzy_C"/>
    <property type="match status" value="1"/>
</dbReference>
<evidence type="ECO:0000313" key="8">
    <source>
        <dbReference type="Proteomes" id="UP000230903"/>
    </source>
</evidence>
<sequence length="482" mass="54072">MRVIRYSYWRIVTSAKNFVGRSADFLVDSKIVHFAWYLLLVLIPVSTRVILTSAIRGFHEYETLFLYGSDLVLLLLLVIAFGLHRHHNGEWHERTLKVLIWPVLGLVISAGLSVFFAPSFMLAMYDFIRLLSLILLAWWLIPLLAKKTNLLRNSVIVLSALAVFEAIIAFLQFCFQRSLGLWFLGESKLDPILGLGAKVEFGGGLLRGYGTFAHPNILAAFLLIGLFGLIYLFIHSDWHLYRYDKEMSVGDNLKIFVSNHHFYGRMLISAGLFIVLLGLAVSFSRAGWLSGGLGLLVILLLLLVRRHFGSGLRLSAVLGLSCFAVYYLLSPVISVRAHFEASEPSVSYRMIYAKAGLSIVNQEPLGVGPGSQVLYSVRSGLYQEMGLARAWEWEPIHNIYLLASAEVGVAGGLSFLAFLIILLWQLFFRRLPLIKLFVLGSLVALLAFGLFDHFLWTIQAGKLMLWTIIGLTLALLLNPEHE</sequence>
<name>A0A2H0UNC7_9BACT</name>
<evidence type="ECO:0000313" key="7">
    <source>
        <dbReference type="EMBL" id="PIR87922.1"/>
    </source>
</evidence>
<evidence type="ECO:0000256" key="2">
    <source>
        <dbReference type="ARBA" id="ARBA00022692"/>
    </source>
</evidence>
<evidence type="ECO:0000256" key="5">
    <source>
        <dbReference type="SAM" id="Phobius"/>
    </source>
</evidence>
<feature type="transmembrane region" description="Helical" evidence="5">
    <location>
        <begin position="95"/>
        <end position="116"/>
    </location>
</feature>
<feature type="transmembrane region" description="Helical" evidence="5">
    <location>
        <begin position="64"/>
        <end position="83"/>
    </location>
</feature>
<evidence type="ECO:0000256" key="1">
    <source>
        <dbReference type="ARBA" id="ARBA00004141"/>
    </source>
</evidence>
<proteinExistence type="predicted"/>
<dbReference type="EMBL" id="PFBC01000032">
    <property type="protein sequence ID" value="PIR87922.1"/>
    <property type="molecule type" value="Genomic_DNA"/>
</dbReference>
<feature type="transmembrane region" description="Helical" evidence="5">
    <location>
        <begin position="311"/>
        <end position="329"/>
    </location>
</feature>
<comment type="subcellular location">
    <subcellularLocation>
        <location evidence="1">Membrane</location>
        <topology evidence="1">Multi-pass membrane protein</topology>
    </subcellularLocation>
</comment>
<organism evidence="7 8">
    <name type="scientific">Candidatus Harrisonbacteria bacterium CG10_big_fil_rev_8_21_14_0_10_45_28</name>
    <dbReference type="NCBI Taxonomy" id="1974586"/>
    <lineage>
        <taxon>Bacteria</taxon>
        <taxon>Candidatus Harrisoniibacteriota</taxon>
    </lineage>
</organism>
<feature type="transmembrane region" description="Helical" evidence="5">
    <location>
        <begin position="34"/>
        <end position="58"/>
    </location>
</feature>
<dbReference type="InterPro" id="IPR007016">
    <property type="entry name" value="O-antigen_ligase-rel_domated"/>
</dbReference>
<feature type="transmembrane region" description="Helical" evidence="5">
    <location>
        <begin position="217"/>
        <end position="241"/>
    </location>
</feature>
<feature type="transmembrane region" description="Helical" evidence="5">
    <location>
        <begin position="262"/>
        <end position="281"/>
    </location>
</feature>
<feature type="transmembrane region" description="Helical" evidence="5">
    <location>
        <begin position="122"/>
        <end position="141"/>
    </location>
</feature>
<evidence type="ECO:0000256" key="3">
    <source>
        <dbReference type="ARBA" id="ARBA00022989"/>
    </source>
</evidence>
<keyword evidence="4 5" id="KW-0472">Membrane</keyword>
<protein>
    <recommendedName>
        <fullName evidence="6">O-antigen ligase-related domain-containing protein</fullName>
    </recommendedName>
</protein>
<evidence type="ECO:0000259" key="6">
    <source>
        <dbReference type="Pfam" id="PF04932"/>
    </source>
</evidence>
<dbReference type="InterPro" id="IPR051533">
    <property type="entry name" value="WaaL-like"/>
</dbReference>
<dbReference type="PANTHER" id="PTHR37422">
    <property type="entry name" value="TEICHURONIC ACID BIOSYNTHESIS PROTEIN TUAE"/>
    <property type="match status" value="1"/>
</dbReference>
<dbReference type="AlphaFoldDB" id="A0A2H0UNC7"/>
<keyword evidence="3 5" id="KW-1133">Transmembrane helix</keyword>
<feature type="transmembrane region" description="Helical" evidence="5">
    <location>
        <begin position="287"/>
        <end position="304"/>
    </location>
</feature>
<dbReference type="PANTHER" id="PTHR37422:SF13">
    <property type="entry name" value="LIPOPOLYSACCHARIDE BIOSYNTHESIS PROTEIN PA4999-RELATED"/>
    <property type="match status" value="1"/>
</dbReference>
<evidence type="ECO:0000256" key="4">
    <source>
        <dbReference type="ARBA" id="ARBA00023136"/>
    </source>
</evidence>
<feature type="transmembrane region" description="Helical" evidence="5">
    <location>
        <begin position="399"/>
        <end position="424"/>
    </location>
</feature>
<feature type="transmembrane region" description="Helical" evidence="5">
    <location>
        <begin position="436"/>
        <end position="457"/>
    </location>
</feature>
<reference evidence="8" key="1">
    <citation type="submission" date="2017-09" db="EMBL/GenBank/DDBJ databases">
        <title>Depth-based differentiation of microbial function through sediment-hosted aquifers and enrichment of novel symbionts in the deep terrestrial subsurface.</title>
        <authorList>
            <person name="Probst A.J."/>
            <person name="Ladd B."/>
            <person name="Jarett J.K."/>
            <person name="Geller-Mcgrath D.E."/>
            <person name="Sieber C.M.K."/>
            <person name="Emerson J.B."/>
            <person name="Anantharaman K."/>
            <person name="Thomas B.C."/>
            <person name="Malmstrom R."/>
            <person name="Stieglmeier M."/>
            <person name="Klingl A."/>
            <person name="Woyke T."/>
            <person name="Ryan C.M."/>
            <person name="Banfield J.F."/>
        </authorList>
    </citation>
    <scope>NUCLEOTIDE SEQUENCE [LARGE SCALE GENOMIC DNA]</scope>
</reference>
<dbReference type="GO" id="GO:0016020">
    <property type="term" value="C:membrane"/>
    <property type="evidence" value="ECO:0007669"/>
    <property type="project" value="UniProtKB-SubCell"/>
</dbReference>
<feature type="transmembrane region" description="Helical" evidence="5">
    <location>
        <begin position="153"/>
        <end position="173"/>
    </location>
</feature>
<feature type="domain" description="O-antigen ligase-related" evidence="6">
    <location>
        <begin position="271"/>
        <end position="416"/>
    </location>
</feature>
<keyword evidence="2 5" id="KW-0812">Transmembrane</keyword>
<gene>
    <name evidence="7" type="ORF">COU10_01965</name>
</gene>
<comment type="caution">
    <text evidence="7">The sequence shown here is derived from an EMBL/GenBank/DDBJ whole genome shotgun (WGS) entry which is preliminary data.</text>
</comment>
<accession>A0A2H0UNC7</accession>